<dbReference type="Gene3D" id="3.30.420.10">
    <property type="entry name" value="Ribonuclease H-like superfamily/Ribonuclease H"/>
    <property type="match status" value="1"/>
</dbReference>
<evidence type="ECO:0000313" key="2">
    <source>
        <dbReference type="Proteomes" id="UP001153365"/>
    </source>
</evidence>
<comment type="caution">
    <text evidence="1">The sequence shown here is derived from an EMBL/GenBank/DDBJ whole genome shotgun (WGS) entry which is preliminary data.</text>
</comment>
<feature type="non-terminal residue" evidence="1">
    <location>
        <position position="1"/>
    </location>
</feature>
<evidence type="ECO:0000313" key="1">
    <source>
        <dbReference type="EMBL" id="CAH7690243.1"/>
    </source>
</evidence>
<dbReference type="InterPro" id="IPR036397">
    <property type="entry name" value="RNaseH_sf"/>
</dbReference>
<dbReference type="Proteomes" id="UP001153365">
    <property type="component" value="Unassembled WGS sequence"/>
</dbReference>
<name>A0AAV0BS71_PHAPC</name>
<gene>
    <name evidence="1" type="ORF">PPACK8108_LOCUS25526</name>
</gene>
<dbReference type="GO" id="GO:0003676">
    <property type="term" value="F:nucleic acid binding"/>
    <property type="evidence" value="ECO:0007669"/>
    <property type="project" value="InterPro"/>
</dbReference>
<protein>
    <submittedName>
        <fullName evidence="1">Expressed protein</fullName>
    </submittedName>
</protein>
<reference evidence="1" key="1">
    <citation type="submission" date="2022-06" db="EMBL/GenBank/DDBJ databases">
        <authorList>
            <consortium name="SYNGENTA / RWTH Aachen University"/>
        </authorList>
    </citation>
    <scope>NUCLEOTIDE SEQUENCE</scope>
</reference>
<dbReference type="EMBL" id="CALTRL010006242">
    <property type="protein sequence ID" value="CAH7690243.1"/>
    <property type="molecule type" value="Genomic_DNA"/>
</dbReference>
<proteinExistence type="predicted"/>
<dbReference type="AlphaFoldDB" id="A0AAV0BS71"/>
<keyword evidence="2" id="KW-1185">Reference proteome</keyword>
<sequence length="50" mass="5392">LALKDETNHTVDDPQNIANSICSASQRATKSVGIATPTYYDNLVATRAKK</sequence>
<accession>A0AAV0BS71</accession>
<organism evidence="1 2">
    <name type="scientific">Phakopsora pachyrhizi</name>
    <name type="common">Asian soybean rust disease fungus</name>
    <dbReference type="NCBI Taxonomy" id="170000"/>
    <lineage>
        <taxon>Eukaryota</taxon>
        <taxon>Fungi</taxon>
        <taxon>Dikarya</taxon>
        <taxon>Basidiomycota</taxon>
        <taxon>Pucciniomycotina</taxon>
        <taxon>Pucciniomycetes</taxon>
        <taxon>Pucciniales</taxon>
        <taxon>Phakopsoraceae</taxon>
        <taxon>Phakopsora</taxon>
    </lineage>
</organism>